<evidence type="ECO:0000313" key="4">
    <source>
        <dbReference type="Proteomes" id="UP000270924"/>
    </source>
</evidence>
<name>J9BLK5_WUCBA</name>
<proteinExistence type="predicted"/>
<evidence type="ECO:0000313" key="3">
    <source>
        <dbReference type="Proteomes" id="UP000004810"/>
    </source>
</evidence>
<accession>J9BLK5</accession>
<keyword evidence="4" id="KW-1185">Reference proteome</keyword>
<dbReference type="EMBL" id="UYWW01000843">
    <property type="protein sequence ID" value="VDM09428.1"/>
    <property type="molecule type" value="Genomic_DNA"/>
</dbReference>
<organism evidence="1 3">
    <name type="scientific">Wuchereria bancrofti</name>
    <dbReference type="NCBI Taxonomy" id="6293"/>
    <lineage>
        <taxon>Eukaryota</taxon>
        <taxon>Metazoa</taxon>
        <taxon>Ecdysozoa</taxon>
        <taxon>Nematoda</taxon>
        <taxon>Chromadorea</taxon>
        <taxon>Rhabditida</taxon>
        <taxon>Spirurina</taxon>
        <taxon>Spiruromorpha</taxon>
        <taxon>Filarioidea</taxon>
        <taxon>Onchocercidae</taxon>
        <taxon>Wuchereria</taxon>
    </lineage>
</organism>
<dbReference type="EMBL" id="ADBV01000123">
    <property type="protein sequence ID" value="EJW88410.1"/>
    <property type="molecule type" value="Genomic_DNA"/>
</dbReference>
<reference evidence="3" key="1">
    <citation type="submission" date="2012-08" db="EMBL/GenBank/DDBJ databases">
        <title>The Genome Sequence of Wuchereria bancrofti.</title>
        <authorList>
            <person name="Nutman T.B."/>
            <person name="Fink D.L."/>
            <person name="Russ C."/>
            <person name="Young S."/>
            <person name="Zeng Q."/>
            <person name="Koehrsen M."/>
            <person name="Alvarado L."/>
            <person name="Berlin A."/>
            <person name="Chapman S.B."/>
            <person name="Chen Z."/>
            <person name="Freedman E."/>
            <person name="Gellesch M."/>
            <person name="Goldberg J."/>
            <person name="Griggs A."/>
            <person name="Gujja S."/>
            <person name="Heilman E.R."/>
            <person name="Heiman D."/>
            <person name="Hepburn T."/>
            <person name="Howarth C."/>
            <person name="Jen D."/>
            <person name="Larson L."/>
            <person name="Lewis B."/>
            <person name="Mehta T."/>
            <person name="Park D."/>
            <person name="Pearson M."/>
            <person name="Roberts A."/>
            <person name="Saif S."/>
            <person name="Shea T."/>
            <person name="Shenoy N."/>
            <person name="Sisk P."/>
            <person name="Stolte C."/>
            <person name="Sykes S."/>
            <person name="Walk T."/>
            <person name="White J."/>
            <person name="Yandava C."/>
            <person name="Haas B."/>
            <person name="Henn M.R."/>
            <person name="Nusbaum C."/>
            <person name="Birren B."/>
        </authorList>
    </citation>
    <scope>NUCLEOTIDE SEQUENCE [LARGE SCALE GENOMIC DNA]</scope>
    <source>
        <strain evidence="3">NA</strain>
    </source>
</reference>
<evidence type="ECO:0000313" key="2">
    <source>
        <dbReference type="EMBL" id="VDM09428.1"/>
    </source>
</evidence>
<evidence type="ECO:0000313" key="1">
    <source>
        <dbReference type="EMBL" id="EJW88410.1"/>
    </source>
</evidence>
<sequence>MWQVLQQIKYPRTAHGEKNLNVSNCATPYFAYGAKENGSKPNMELPLQLSPLSLSMP</sequence>
<reference evidence="2 4" key="3">
    <citation type="submission" date="2018-11" db="EMBL/GenBank/DDBJ databases">
        <authorList>
            <consortium name="Pathogen Informatics"/>
        </authorList>
    </citation>
    <scope>NUCLEOTIDE SEQUENCE [LARGE SCALE GENOMIC DNA]</scope>
</reference>
<dbReference type="Proteomes" id="UP000270924">
    <property type="component" value="Unassembled WGS sequence"/>
</dbReference>
<protein>
    <submittedName>
        <fullName evidence="1">Uncharacterized protein</fullName>
    </submittedName>
</protein>
<gene>
    <name evidence="2" type="ORF">WBA_LOCUS2814</name>
    <name evidence="1" type="ORF">WUBG_00677</name>
</gene>
<reference evidence="1" key="2">
    <citation type="submission" date="2012-08" db="EMBL/GenBank/DDBJ databases">
        <title>The Genome Sequence of Wuchereria bancrofti.</title>
        <authorList>
            <consortium name="The Broad Institute Genome Sequencing Platform"/>
            <consortium name="Broad Institute Genome Sequencing Center for Infectious Disease"/>
            <person name="Nutman T.B."/>
            <person name="Fink D.L."/>
            <person name="Russ C."/>
            <person name="Young S."/>
            <person name="Zeng Q."/>
            <person name="Koehrsen M."/>
            <person name="Alvarado L."/>
            <person name="Berlin A."/>
            <person name="Borenstein D."/>
            <person name="Chapman S.B."/>
            <person name="Chen Z."/>
            <person name="Engels R."/>
            <person name="Freedman E."/>
            <person name="Gellesch M."/>
            <person name="Goldberg J."/>
            <person name="Griggs A."/>
            <person name="Gujja S."/>
            <person name="Heilman E.R."/>
            <person name="Heiman D."/>
            <person name="Hepburn T."/>
            <person name="Howarth C."/>
            <person name="Jen D."/>
            <person name="Larson L."/>
            <person name="Lewis B."/>
            <person name="Mehta T."/>
            <person name="Park D."/>
            <person name="Pearson M."/>
            <person name="Richards J."/>
            <person name="Roberts A."/>
            <person name="Saif S."/>
            <person name="Shea T."/>
            <person name="Shenoy N."/>
            <person name="Sisk P."/>
            <person name="Stolte C."/>
            <person name="Sykes S."/>
            <person name="Walk T."/>
            <person name="White J."/>
            <person name="Yandava C."/>
            <person name="Haas B."/>
            <person name="Henn M.R."/>
            <person name="Nusbaum C."/>
            <person name="Birren B."/>
        </authorList>
    </citation>
    <scope>NUCLEOTIDE SEQUENCE</scope>
</reference>
<dbReference type="AlphaFoldDB" id="J9BLK5"/>
<dbReference type="Proteomes" id="UP000004810">
    <property type="component" value="Unassembled WGS sequence"/>
</dbReference>